<dbReference type="PRINTS" id="PR00723">
    <property type="entry name" value="SUBTILISIN"/>
</dbReference>
<feature type="domain" description="Peptidase S8/S53" evidence="10">
    <location>
        <begin position="159"/>
        <end position="563"/>
    </location>
</feature>
<feature type="active site" description="Charge relay system" evidence="6 7">
    <location>
        <position position="544"/>
    </location>
</feature>
<evidence type="ECO:0000256" key="9">
    <source>
        <dbReference type="SAM" id="SignalP"/>
    </source>
</evidence>
<dbReference type="Pfam" id="PF02225">
    <property type="entry name" value="PA"/>
    <property type="match status" value="1"/>
</dbReference>
<dbReference type="GO" id="GO:0004252">
    <property type="term" value="F:serine-type endopeptidase activity"/>
    <property type="evidence" value="ECO:0007669"/>
    <property type="project" value="UniProtKB-UniRule"/>
</dbReference>
<sequence length="899" mass="99059">MLQLILYRHFIVLSLFVTACLGNSYYHHKYKRETGGTLATRRYFVELHQKADFSMNSFIDYTNTHSDNVIIQKKITHKFLNAISIEIKEVDNKKEHVTLKQIMDHLDVKSVSPVQIIKSKAKSLIIKDSIELSPRFVELLSPHRLSQVDKVHNELKLNGEGVFIGVIDTGIDYNHPALGGGFGPGFKVQAGYDLVGNDYDGYSKTIRESKYPLDNCPKGSESYGHGTHVSGIIAGYDPTNNFSGVAPGAKLGHWRVGGCSGMISTDIITEAFLMAYDAGVDVISMSIGDEYPWALPNTLLSKLIERITENGVSVVIASGNGGLQGIYTVGYPSTSTSALSVGSVLNEYHYFDCNINAIGISKPIACNFPKNSTTDIKSTRPLIDGYLAINDGKLVHACKNISENVKGKIVMVPINRTACVNLVQIQNIYKAGAIGAVFVDVELKGSLDNVAPNSFLPVTIISKESSDKLLNAFHKNSNLLLKFSDDKSGYISRIEQFASTASYFTSLGPTGELNFGPEIAAVGESVFSTLPITMGSWGIYKGTSMACPYVAGSIGLYLQKYGTNKTRTSVVYETFQNYAFQPNFYNRTSGILDNPLRVGAGVVQVYDAITQTTHITPSKISFNDTSSAIYKTQTLTITNNGLTEINYTLFNNVSMAISPYDRAKSGYTLLEPANNVEAPANLKFSESEIYLKPGQSRNISVTVIPPDTDPLDHIMYGGFIQFYPTNNNNAPKPLHIPYFGVVGNQKDIPIFVMDDDHFATATSANTSLLYQLNDTVIVNQTRSDFVAILMRITMPSSIMKGEVLSSNRVLGEFEAYGYIHQTYAEDYSNVIYWDGGYYKEAVSNDILRFGMYNYSDHNYTLVDNGSYHLRVSALRLFGNVDDIDDWDSFTAGPFVVKSF</sequence>
<protein>
    <submittedName>
        <fullName evidence="13">Uncharacterized protein</fullName>
    </submittedName>
</protein>
<evidence type="ECO:0000256" key="6">
    <source>
        <dbReference type="PIRSR" id="PIRSR615500-1"/>
    </source>
</evidence>
<name>A0A8H7QYU6_9FUNG</name>
<dbReference type="InterPro" id="IPR051048">
    <property type="entry name" value="Peptidase_S8/S53_subtilisin"/>
</dbReference>
<keyword evidence="3 9" id="KW-0732">Signal</keyword>
<dbReference type="InterPro" id="IPR022398">
    <property type="entry name" value="Peptidase_S8_His-AS"/>
</dbReference>
<dbReference type="InterPro" id="IPR000209">
    <property type="entry name" value="Peptidase_S8/S53_dom"/>
</dbReference>
<dbReference type="PANTHER" id="PTHR43399:SF4">
    <property type="entry name" value="CELL WALL-ASSOCIATED PROTEASE"/>
    <property type="match status" value="1"/>
</dbReference>
<feature type="signal peptide" evidence="9">
    <location>
        <begin position="1"/>
        <end position="22"/>
    </location>
</feature>
<dbReference type="Pfam" id="PF00082">
    <property type="entry name" value="Peptidase_S8"/>
    <property type="match status" value="1"/>
</dbReference>
<dbReference type="AlphaFoldDB" id="A0A8H7QYU6"/>
<feature type="chain" id="PRO_5034781465" evidence="9">
    <location>
        <begin position="23"/>
        <end position="899"/>
    </location>
</feature>
<dbReference type="EMBL" id="JAEPRD010000072">
    <property type="protein sequence ID" value="KAG2201319.1"/>
    <property type="molecule type" value="Genomic_DNA"/>
</dbReference>
<evidence type="ECO:0000313" key="13">
    <source>
        <dbReference type="EMBL" id="KAG2201319.1"/>
    </source>
</evidence>
<evidence type="ECO:0000256" key="7">
    <source>
        <dbReference type="PROSITE-ProRule" id="PRU01240"/>
    </source>
</evidence>
<feature type="active site" description="Charge relay system" evidence="6 7">
    <location>
        <position position="225"/>
    </location>
</feature>
<feature type="active site" description="Charge relay system" evidence="6 7">
    <location>
        <position position="168"/>
    </location>
</feature>
<dbReference type="InterPro" id="IPR023828">
    <property type="entry name" value="Peptidase_S8_Ser-AS"/>
</dbReference>
<dbReference type="GO" id="GO:0006508">
    <property type="term" value="P:proteolysis"/>
    <property type="evidence" value="ECO:0007669"/>
    <property type="project" value="UniProtKB-KW"/>
</dbReference>
<dbReference type="InterPro" id="IPR036852">
    <property type="entry name" value="Peptidase_S8/S53_dom_sf"/>
</dbReference>
<accession>A0A8H7QYU6</accession>
<dbReference type="InterPro" id="IPR015500">
    <property type="entry name" value="Peptidase_S8_subtilisin-rel"/>
</dbReference>
<dbReference type="CDD" id="cd07489">
    <property type="entry name" value="Peptidases_S8_5"/>
    <property type="match status" value="1"/>
</dbReference>
<evidence type="ECO:0000313" key="14">
    <source>
        <dbReference type="Proteomes" id="UP000603453"/>
    </source>
</evidence>
<evidence type="ECO:0000256" key="2">
    <source>
        <dbReference type="ARBA" id="ARBA00022670"/>
    </source>
</evidence>
<evidence type="ECO:0000256" key="5">
    <source>
        <dbReference type="ARBA" id="ARBA00022825"/>
    </source>
</evidence>
<dbReference type="SUPFAM" id="SSF52743">
    <property type="entry name" value="Subtilisin-like"/>
    <property type="match status" value="1"/>
</dbReference>
<dbReference type="InterPro" id="IPR003137">
    <property type="entry name" value="PA_domain"/>
</dbReference>
<reference evidence="13" key="1">
    <citation type="submission" date="2020-12" db="EMBL/GenBank/DDBJ databases">
        <title>Metabolic potential, ecology and presence of endohyphal bacteria is reflected in genomic diversity of Mucoromycotina.</title>
        <authorList>
            <person name="Muszewska A."/>
            <person name="Okrasinska A."/>
            <person name="Steczkiewicz K."/>
            <person name="Drgas O."/>
            <person name="Orlowska M."/>
            <person name="Perlinska-Lenart U."/>
            <person name="Aleksandrzak-Piekarczyk T."/>
            <person name="Szatraj K."/>
            <person name="Zielenkiewicz U."/>
            <person name="Pilsyk S."/>
            <person name="Malc E."/>
            <person name="Mieczkowski P."/>
            <person name="Kruszewska J.S."/>
            <person name="Biernat P."/>
            <person name="Pawlowska J."/>
        </authorList>
    </citation>
    <scope>NUCLEOTIDE SEQUENCE</scope>
    <source>
        <strain evidence="13">WA0000017839</strain>
    </source>
</reference>
<evidence type="ECO:0000256" key="3">
    <source>
        <dbReference type="ARBA" id="ARBA00022729"/>
    </source>
</evidence>
<dbReference type="Gene3D" id="2.60.40.10">
    <property type="entry name" value="Immunoglobulins"/>
    <property type="match status" value="1"/>
</dbReference>
<organism evidence="13 14">
    <name type="scientific">Mucor saturninus</name>
    <dbReference type="NCBI Taxonomy" id="64648"/>
    <lineage>
        <taxon>Eukaryota</taxon>
        <taxon>Fungi</taxon>
        <taxon>Fungi incertae sedis</taxon>
        <taxon>Mucoromycota</taxon>
        <taxon>Mucoromycotina</taxon>
        <taxon>Mucoromycetes</taxon>
        <taxon>Mucorales</taxon>
        <taxon>Mucorineae</taxon>
        <taxon>Mucoraceae</taxon>
        <taxon>Mucor</taxon>
    </lineage>
</organism>
<evidence type="ECO:0000256" key="4">
    <source>
        <dbReference type="ARBA" id="ARBA00022801"/>
    </source>
</evidence>
<feature type="domain" description="C5a peptidase/Subtilisin-like protease SBT2-like Fn3-like" evidence="12">
    <location>
        <begin position="620"/>
        <end position="738"/>
    </location>
</feature>
<dbReference type="PROSITE" id="PS51892">
    <property type="entry name" value="SUBTILASE"/>
    <property type="match status" value="1"/>
</dbReference>
<dbReference type="Gene3D" id="3.40.50.200">
    <property type="entry name" value="Peptidase S8/S53 domain"/>
    <property type="match status" value="2"/>
</dbReference>
<proteinExistence type="inferred from homology"/>
<dbReference type="PROSITE" id="PS00137">
    <property type="entry name" value="SUBTILASE_HIS"/>
    <property type="match status" value="1"/>
</dbReference>
<evidence type="ECO:0000259" key="11">
    <source>
        <dbReference type="Pfam" id="PF02225"/>
    </source>
</evidence>
<dbReference type="PROSITE" id="PS00136">
    <property type="entry name" value="SUBTILASE_ASP"/>
    <property type="match status" value="1"/>
</dbReference>
<keyword evidence="14" id="KW-1185">Reference proteome</keyword>
<evidence type="ECO:0000256" key="8">
    <source>
        <dbReference type="RuleBase" id="RU003355"/>
    </source>
</evidence>
<dbReference type="InterPro" id="IPR010435">
    <property type="entry name" value="C5a/SBT2-like_Fn3"/>
</dbReference>
<dbReference type="Gene3D" id="3.50.30.30">
    <property type="match status" value="1"/>
</dbReference>
<dbReference type="GO" id="GO:0016020">
    <property type="term" value="C:membrane"/>
    <property type="evidence" value="ECO:0007669"/>
    <property type="project" value="InterPro"/>
</dbReference>
<feature type="domain" description="PA" evidence="11">
    <location>
        <begin position="392"/>
        <end position="469"/>
    </location>
</feature>
<dbReference type="Proteomes" id="UP000603453">
    <property type="component" value="Unassembled WGS sequence"/>
</dbReference>
<dbReference type="PROSITE" id="PS00138">
    <property type="entry name" value="SUBTILASE_SER"/>
    <property type="match status" value="1"/>
</dbReference>
<dbReference type="InterPro" id="IPR023827">
    <property type="entry name" value="Peptidase_S8_Asp-AS"/>
</dbReference>
<dbReference type="InterPro" id="IPR013783">
    <property type="entry name" value="Ig-like_fold"/>
</dbReference>
<dbReference type="PANTHER" id="PTHR43399">
    <property type="entry name" value="SUBTILISIN-RELATED"/>
    <property type="match status" value="1"/>
</dbReference>
<dbReference type="InterPro" id="IPR034187">
    <property type="entry name" value="Peptidases_S8_5"/>
</dbReference>
<dbReference type="OrthoDB" id="206201at2759"/>
<comment type="caution">
    <text evidence="13">The sequence shown here is derived from an EMBL/GenBank/DDBJ whole genome shotgun (WGS) entry which is preliminary data.</text>
</comment>
<dbReference type="Pfam" id="PF06280">
    <property type="entry name" value="fn3_5"/>
    <property type="match status" value="1"/>
</dbReference>
<keyword evidence="4 7" id="KW-0378">Hydrolase</keyword>
<evidence type="ECO:0000259" key="10">
    <source>
        <dbReference type="Pfam" id="PF00082"/>
    </source>
</evidence>
<gene>
    <name evidence="13" type="ORF">INT47_001407</name>
</gene>
<comment type="similarity">
    <text evidence="1 7 8">Belongs to the peptidase S8 family.</text>
</comment>
<keyword evidence="2 7" id="KW-0645">Protease</keyword>
<keyword evidence="5 7" id="KW-0720">Serine protease</keyword>
<evidence type="ECO:0000256" key="1">
    <source>
        <dbReference type="ARBA" id="ARBA00011073"/>
    </source>
</evidence>
<evidence type="ECO:0000259" key="12">
    <source>
        <dbReference type="Pfam" id="PF06280"/>
    </source>
</evidence>